<dbReference type="HOGENOM" id="CLU_082381_1_0_9"/>
<dbReference type="AlphaFoldDB" id="A0A089LQ43"/>
<dbReference type="InterPro" id="IPR000086">
    <property type="entry name" value="NUDIX_hydrolase_dom"/>
</dbReference>
<dbReference type="PANTHER" id="PTHR43736:SF1">
    <property type="entry name" value="DIHYDRONEOPTERIN TRIPHOSPHATE DIPHOSPHATASE"/>
    <property type="match status" value="1"/>
</dbReference>
<reference evidence="3 4" key="1">
    <citation type="submission" date="2014-08" db="EMBL/GenBank/DDBJ databases">
        <title>Comparative genomics of the Paenibacillus odorifer group.</title>
        <authorList>
            <person name="den Bakker H.C."/>
            <person name="Tsai Y.-C."/>
            <person name="Martin N."/>
            <person name="Korlach J."/>
            <person name="Wiedmann M."/>
        </authorList>
    </citation>
    <scope>NUCLEOTIDE SEQUENCE [LARGE SCALE GENOMIC DNA]</scope>
    <source>
        <strain evidence="3 4">DSM 14472</strain>
    </source>
</reference>
<accession>A0A089LQ43</accession>
<dbReference type="InterPro" id="IPR015797">
    <property type="entry name" value="NUDIX_hydrolase-like_dom_sf"/>
</dbReference>
<dbReference type="OrthoDB" id="9804442at2"/>
<proteinExistence type="inferred from homology"/>
<dbReference type="CDD" id="cd04672">
    <property type="entry name" value="NUDIX_CDP-Chase_like"/>
    <property type="match status" value="1"/>
</dbReference>
<dbReference type="SUPFAM" id="SSF55811">
    <property type="entry name" value="Nudix"/>
    <property type="match status" value="1"/>
</dbReference>
<organism evidence="3 4">
    <name type="scientific">Paenibacillus stellifer</name>
    <dbReference type="NCBI Taxonomy" id="169760"/>
    <lineage>
        <taxon>Bacteria</taxon>
        <taxon>Bacillati</taxon>
        <taxon>Bacillota</taxon>
        <taxon>Bacilli</taxon>
        <taxon>Bacillales</taxon>
        <taxon>Paenibacillaceae</taxon>
        <taxon>Paenibacillus</taxon>
    </lineage>
</organism>
<protein>
    <submittedName>
        <fullName evidence="3">ADP-ribose pyrophosphatase</fullName>
    </submittedName>
</protein>
<evidence type="ECO:0000259" key="2">
    <source>
        <dbReference type="PROSITE" id="PS51462"/>
    </source>
</evidence>
<dbReference type="PROSITE" id="PS51462">
    <property type="entry name" value="NUDIX"/>
    <property type="match status" value="1"/>
</dbReference>
<dbReference type="RefSeq" id="WP_038694440.1">
    <property type="nucleotide sequence ID" value="NZ_CP009286.1"/>
</dbReference>
<evidence type="ECO:0000313" key="4">
    <source>
        <dbReference type="Proteomes" id="UP000029507"/>
    </source>
</evidence>
<gene>
    <name evidence="3" type="ORF">PSTEL_07530</name>
</gene>
<dbReference type="Gene3D" id="6.10.250.1120">
    <property type="match status" value="1"/>
</dbReference>
<dbReference type="PANTHER" id="PTHR43736">
    <property type="entry name" value="ADP-RIBOSE PYROPHOSPHATASE"/>
    <property type="match status" value="1"/>
</dbReference>
<dbReference type="Pfam" id="PF00293">
    <property type="entry name" value="NUDIX"/>
    <property type="match status" value="1"/>
</dbReference>
<dbReference type="STRING" id="169760.PSTEL_07530"/>
<dbReference type="Pfam" id="PF12535">
    <property type="entry name" value="Nudix_N"/>
    <property type="match status" value="1"/>
</dbReference>
<comment type="similarity">
    <text evidence="1">Belongs to the Nudix hydrolase family.</text>
</comment>
<dbReference type="KEGG" id="pste:PSTEL_07530"/>
<keyword evidence="4" id="KW-1185">Reference proteome</keyword>
<feature type="domain" description="Nudix hydrolase" evidence="2">
    <location>
        <begin position="66"/>
        <end position="192"/>
    </location>
</feature>
<dbReference type="InterPro" id="IPR059176">
    <property type="entry name" value="UDP-X_N"/>
</dbReference>
<evidence type="ECO:0000256" key="1">
    <source>
        <dbReference type="ARBA" id="ARBA00005582"/>
    </source>
</evidence>
<dbReference type="EMBL" id="CP009286">
    <property type="protein sequence ID" value="AIQ62977.1"/>
    <property type="molecule type" value="Genomic_DNA"/>
</dbReference>
<dbReference type="Gene3D" id="3.90.79.10">
    <property type="entry name" value="Nucleoside Triphosphate Pyrophosphohydrolase"/>
    <property type="match status" value="1"/>
</dbReference>
<evidence type="ECO:0000313" key="3">
    <source>
        <dbReference type="EMBL" id="AIQ62977.1"/>
    </source>
</evidence>
<dbReference type="Proteomes" id="UP000029507">
    <property type="component" value="Chromosome"/>
</dbReference>
<name>A0A089LQ43_9BACL</name>
<sequence length="205" mass="23348">MEAKWLSWAKEIQGIAQTGLEYGKDVYDLERYEALRELSIDIMENYTFESREKIKLAFADDKGYCTPKVDIRGVVFQEGKILMVREKIDGKWALPGGWADIGYSPSEVAAKEIWEESGFEARPIRLLAVMDKKFHGHPPDPYHIYKLFILCEISGGEAAGGVETSEVGFFGEEELPELSVSRNTEAQIRTMFEYLRDPDKPVLLD</sequence>